<protein>
    <submittedName>
        <fullName evidence="2">Uncharacterized protein</fullName>
    </submittedName>
</protein>
<organism evidence="2 3">
    <name type="scientific">Prorocentrum cordatum</name>
    <dbReference type="NCBI Taxonomy" id="2364126"/>
    <lineage>
        <taxon>Eukaryota</taxon>
        <taxon>Sar</taxon>
        <taxon>Alveolata</taxon>
        <taxon>Dinophyceae</taxon>
        <taxon>Prorocentrales</taxon>
        <taxon>Prorocentraceae</taxon>
        <taxon>Prorocentrum</taxon>
    </lineage>
</organism>
<evidence type="ECO:0000256" key="1">
    <source>
        <dbReference type="SAM" id="MobiDB-lite"/>
    </source>
</evidence>
<evidence type="ECO:0000313" key="3">
    <source>
        <dbReference type="Proteomes" id="UP001189429"/>
    </source>
</evidence>
<name>A0ABN9WXW0_9DINO</name>
<evidence type="ECO:0000313" key="2">
    <source>
        <dbReference type="EMBL" id="CAK0890265.1"/>
    </source>
</evidence>
<reference evidence="2" key="1">
    <citation type="submission" date="2023-10" db="EMBL/GenBank/DDBJ databases">
        <authorList>
            <person name="Chen Y."/>
            <person name="Shah S."/>
            <person name="Dougan E. K."/>
            <person name="Thang M."/>
            <person name="Chan C."/>
        </authorList>
    </citation>
    <scope>NUCLEOTIDE SEQUENCE [LARGE SCALE GENOMIC DNA]</scope>
</reference>
<dbReference type="Proteomes" id="UP001189429">
    <property type="component" value="Unassembled WGS sequence"/>
</dbReference>
<sequence>MAAQRACSTAPGFAPRRCSFLRQTIQFEGDGLDRGGGADDDDDVILSGRRIVTAPGTPRMVELIEQGPLDHLEDHPEVEPHIESVKEAAVDQMAMTTARCVASCQPVPGRTGGETPGRTRTRGGGQRSCRLARNGMWAQICPGHLRVGGRVRRAAVGALVQPAAARAAAGRWRAGAAPLMGTVACMRDESMILHSMPNLLGVDSVLEAGRSMK</sequence>
<comment type="caution">
    <text evidence="2">The sequence shown here is derived from an EMBL/GenBank/DDBJ whole genome shotgun (WGS) entry which is preliminary data.</text>
</comment>
<dbReference type="EMBL" id="CAUYUJ010019326">
    <property type="protein sequence ID" value="CAK0890265.1"/>
    <property type="molecule type" value="Genomic_DNA"/>
</dbReference>
<proteinExistence type="predicted"/>
<feature type="region of interest" description="Disordered" evidence="1">
    <location>
        <begin position="107"/>
        <end position="127"/>
    </location>
</feature>
<accession>A0ABN9WXW0</accession>
<keyword evidence="3" id="KW-1185">Reference proteome</keyword>
<gene>
    <name evidence="2" type="ORF">PCOR1329_LOCUS70546</name>
</gene>